<organism evidence="1 2">
    <name type="scientific">Agrilutibacter niabensis</name>
    <dbReference type="NCBI Taxonomy" id="380628"/>
    <lineage>
        <taxon>Bacteria</taxon>
        <taxon>Pseudomonadati</taxon>
        <taxon>Pseudomonadota</taxon>
        <taxon>Gammaproteobacteria</taxon>
        <taxon>Lysobacterales</taxon>
        <taxon>Lysobacteraceae</taxon>
        <taxon>Agrilutibacter</taxon>
    </lineage>
</organism>
<evidence type="ECO:0000313" key="1">
    <source>
        <dbReference type="EMBL" id="MDR7099972.1"/>
    </source>
</evidence>
<dbReference type="EMBL" id="JAVDVW010000002">
    <property type="protein sequence ID" value="MDR7099972.1"/>
    <property type="molecule type" value="Genomic_DNA"/>
</dbReference>
<keyword evidence="2" id="KW-1185">Reference proteome</keyword>
<sequence>MAAPVGGMLAARDTTAMEKQAMTEPRIRNIVIVGGGTAGWMAAAALSKLLQGQVGIRLIESDEIGIVGVGEATIPQIQLFNQALGLDEDDFIRKTQGTFKLGIEFVDWLRPGHSYHHAFGGIGGRPLGVVPFYQYWLKLHQAGAAGELGDYTFNSIAARQNKFMRAVAIPNSPLSTIAHAFHFDAGLYAKYLRGHAEARGVRRTEGKVTETRLRAENGFIEAVVLESGEVVGGDLFIDCSGFRGLLIEQALHTGYEDWTHWLPCNRAMAVPCESVSPPTPFTRSTARKAGWQWRIPLQHRIGNGMVYSADHLSDDEAASILLGNLDGAPLADPRPLRFVTGMRKRFWNRNCVAMGLASGFMEPLESTSIHFIQQSISKLVAFFPSAGFDQVDIDEFNRQVQFEYERSRDFIVLHYIANERPGPFWRQCREMAIPDTLAAKIELFRSHGRLFREHEELFTESSWVQVLLGQGVRPRSYHPMVDTLPHDEVSRMVAGVRGVHEACVAAMPSHAEFIAKHCVAGAVAVPA</sequence>
<evidence type="ECO:0000313" key="2">
    <source>
        <dbReference type="Proteomes" id="UP001267878"/>
    </source>
</evidence>
<comment type="caution">
    <text evidence="1">The sequence shown here is derived from an EMBL/GenBank/DDBJ whole genome shotgun (WGS) entry which is preliminary data.</text>
</comment>
<dbReference type="SUPFAM" id="SSF51905">
    <property type="entry name" value="FAD/NAD(P)-binding domain"/>
    <property type="match status" value="1"/>
</dbReference>
<dbReference type="Proteomes" id="UP001267878">
    <property type="component" value="Unassembled WGS sequence"/>
</dbReference>
<proteinExistence type="predicted"/>
<dbReference type="Gene3D" id="3.50.50.60">
    <property type="entry name" value="FAD/NAD(P)-binding domain"/>
    <property type="match status" value="1"/>
</dbReference>
<accession>A0ABU1VR68</accession>
<dbReference type="InterPro" id="IPR036188">
    <property type="entry name" value="FAD/NAD-bd_sf"/>
</dbReference>
<dbReference type="InterPro" id="IPR033856">
    <property type="entry name" value="Trp_halogen"/>
</dbReference>
<keyword evidence="1" id="KW-0560">Oxidoreductase</keyword>
<dbReference type="PANTHER" id="PTHR43747">
    <property type="entry name" value="FAD-BINDING PROTEIN"/>
    <property type="match status" value="1"/>
</dbReference>
<gene>
    <name evidence="1" type="ORF">J2X04_002353</name>
</gene>
<dbReference type="InterPro" id="IPR006905">
    <property type="entry name" value="Flavin_halogenase"/>
</dbReference>
<dbReference type="EC" id="1.14.19.9" evidence="1"/>
<dbReference type="Pfam" id="PF04820">
    <property type="entry name" value="Trp_halogenase"/>
    <property type="match status" value="1"/>
</dbReference>
<dbReference type="GO" id="GO:0016491">
    <property type="term" value="F:oxidoreductase activity"/>
    <property type="evidence" value="ECO:0007669"/>
    <property type="project" value="UniProtKB-KW"/>
</dbReference>
<dbReference type="InterPro" id="IPR050816">
    <property type="entry name" value="Flavin-dep_Halogenase_NPB"/>
</dbReference>
<dbReference type="PIRSF" id="PIRSF011396">
    <property type="entry name" value="Trp_halogenase"/>
    <property type="match status" value="1"/>
</dbReference>
<protein>
    <submittedName>
        <fullName evidence="1">Tryptophan halogenase</fullName>
        <ecNumber evidence="1">1.14.19.9</ecNumber>
    </submittedName>
</protein>
<dbReference type="PANTHER" id="PTHR43747:SF4">
    <property type="entry name" value="FLAVIN-DEPENDENT TRYPTOPHAN HALOGENASE"/>
    <property type="match status" value="1"/>
</dbReference>
<name>A0ABU1VR68_9GAMM</name>
<reference evidence="1 2" key="1">
    <citation type="submission" date="2023-07" db="EMBL/GenBank/DDBJ databases">
        <title>Sorghum-associated microbial communities from plants grown in Nebraska, USA.</title>
        <authorList>
            <person name="Schachtman D."/>
        </authorList>
    </citation>
    <scope>NUCLEOTIDE SEQUENCE [LARGE SCALE GENOMIC DNA]</scope>
    <source>
        <strain evidence="1 2">BE187</strain>
    </source>
</reference>